<dbReference type="GO" id="GO:0000015">
    <property type="term" value="C:phosphopyruvate hydratase complex"/>
    <property type="evidence" value="ECO:0007669"/>
    <property type="project" value="InterPro"/>
</dbReference>
<keyword evidence="5" id="KW-0324">Glycolysis</keyword>
<proteinExistence type="inferred from homology"/>
<dbReference type="PIRSF" id="PIRSF001400">
    <property type="entry name" value="Enolase"/>
    <property type="match status" value="1"/>
</dbReference>
<dbReference type="InterPro" id="IPR029017">
    <property type="entry name" value="Enolase-like_N"/>
</dbReference>
<feature type="binding site" evidence="9">
    <location>
        <position position="225"/>
    </location>
    <ligand>
        <name>Mg(2+)</name>
        <dbReference type="ChEBI" id="CHEBI:18420"/>
    </ligand>
</feature>
<name>A0A8T3UUY5_9ARCH</name>
<dbReference type="InterPro" id="IPR020810">
    <property type="entry name" value="Enolase_C"/>
</dbReference>
<keyword evidence="9" id="KW-0479">Metal-binding</keyword>
<organism evidence="12 13">
    <name type="scientific">Candidatus Acidifodinimicrobium mancum</name>
    <dbReference type="NCBI Taxonomy" id="2898728"/>
    <lineage>
        <taxon>Archaea</taxon>
        <taxon>Candidatus Parvarchaeota</taxon>
        <taxon>Candidatus Acidifodinimicrobiaceae</taxon>
        <taxon>Candidatus Acidifodinimicrobium</taxon>
    </lineage>
</organism>
<dbReference type="Gene3D" id="3.30.390.10">
    <property type="entry name" value="Enolase-like, N-terminal domain"/>
    <property type="match status" value="1"/>
</dbReference>
<evidence type="ECO:0000259" key="11">
    <source>
        <dbReference type="SMART" id="SM01193"/>
    </source>
</evidence>
<comment type="similarity">
    <text evidence="2">Belongs to the enolase family.</text>
</comment>
<evidence type="ECO:0000256" key="1">
    <source>
        <dbReference type="ARBA" id="ARBA00005031"/>
    </source>
</evidence>
<sequence length="390" mass="43232">MKIKGIESRKILNSNTNYTIEVKLKTEHGLFRGSSPAGESTSMYEVKQFKESIDQIVEKFNSFLKGLTGKDVSSLNDVFEIEKGIPEEFIGGASLSLGYALVYGLARAKDLEPFQLFNQKPNTKVMPVCKMIGGGMHASRAGMTIQEILVLTMADSARESIDHTIKVYNEVKRLLSDKTISFIGGVDPEGGLVSGLDDYESLEIVSKAVGRVMKETGVDIRLGIDAAASTFYKDGKYSYKKPIYGKDILTKEEQIDLMVKLADEFGLYYIEDPVDENFQEGYKEVMKKVDALVVGDDLTSTKVDRLEKVKGDINATLIKPNQVGLLSDVVKYSELSDKYKLAKIVSHRSEETNSSIISDLALGLGAKYIKIGINRGERVEKLNRLMEISE</sequence>
<feature type="binding site" evidence="8">
    <location>
        <position position="147"/>
    </location>
    <ligand>
        <name>substrate</name>
    </ligand>
</feature>
<evidence type="ECO:0000256" key="8">
    <source>
        <dbReference type="PIRSR" id="PIRSR001400-2"/>
    </source>
</evidence>
<dbReference type="InterPro" id="IPR000941">
    <property type="entry name" value="Enolase"/>
</dbReference>
<dbReference type="Pfam" id="PF00113">
    <property type="entry name" value="Enolase_C"/>
    <property type="match status" value="1"/>
</dbReference>
<dbReference type="PRINTS" id="PR00148">
    <property type="entry name" value="ENOLASE"/>
</dbReference>
<evidence type="ECO:0000259" key="10">
    <source>
        <dbReference type="SMART" id="SM01192"/>
    </source>
</evidence>
<comment type="cofactor">
    <cofactor evidence="9">
        <name>Mg(2+)</name>
        <dbReference type="ChEBI" id="CHEBI:18420"/>
    </cofactor>
    <text evidence="9">Mg(2+) is required for catalysis and for stabilizing the dimer.</text>
</comment>
<dbReference type="PANTHER" id="PTHR11902">
    <property type="entry name" value="ENOLASE"/>
    <property type="match status" value="1"/>
</dbReference>
<feature type="binding site" evidence="9">
    <location>
        <position position="271"/>
    </location>
    <ligand>
        <name>Mg(2+)</name>
        <dbReference type="ChEBI" id="CHEBI:18420"/>
    </ligand>
</feature>
<dbReference type="GO" id="GO:0006096">
    <property type="term" value="P:glycolytic process"/>
    <property type="evidence" value="ECO:0007669"/>
    <property type="project" value="UniProtKB-KW"/>
</dbReference>
<keyword evidence="4 9" id="KW-0460">Magnesium</keyword>
<evidence type="ECO:0000256" key="7">
    <source>
        <dbReference type="PIRSR" id="PIRSR001400-1"/>
    </source>
</evidence>
<dbReference type="SMART" id="SM01193">
    <property type="entry name" value="Enolase_N"/>
    <property type="match status" value="1"/>
</dbReference>
<feature type="domain" description="Enolase C-terminal TIM barrel" evidence="10">
    <location>
        <begin position="123"/>
        <end position="390"/>
    </location>
</feature>
<dbReference type="GO" id="GO:0000287">
    <property type="term" value="F:magnesium ion binding"/>
    <property type="evidence" value="ECO:0007669"/>
    <property type="project" value="InterPro"/>
</dbReference>
<feature type="binding site" evidence="8">
    <location>
        <begin position="346"/>
        <end position="349"/>
    </location>
    <ligand>
        <name>substrate</name>
    </ligand>
</feature>
<evidence type="ECO:0000256" key="3">
    <source>
        <dbReference type="ARBA" id="ARBA00012058"/>
    </source>
</evidence>
<feature type="binding site" evidence="8">
    <location>
        <position position="271"/>
    </location>
    <ligand>
        <name>substrate</name>
    </ligand>
</feature>
<dbReference type="EMBL" id="JADFAQ010000027">
    <property type="protein sequence ID" value="MBE5728169.1"/>
    <property type="molecule type" value="Genomic_DNA"/>
</dbReference>
<evidence type="ECO:0000256" key="4">
    <source>
        <dbReference type="ARBA" id="ARBA00022842"/>
    </source>
</evidence>
<dbReference type="EC" id="4.2.1.11" evidence="3"/>
<evidence type="ECO:0000256" key="2">
    <source>
        <dbReference type="ARBA" id="ARBA00009604"/>
    </source>
</evidence>
<evidence type="ECO:0000313" key="12">
    <source>
        <dbReference type="EMBL" id="MBE5728169.1"/>
    </source>
</evidence>
<protein>
    <recommendedName>
        <fullName evidence="3">phosphopyruvate hydratase</fullName>
        <ecNumber evidence="3">4.2.1.11</ecNumber>
    </recommendedName>
</protein>
<dbReference type="InterPro" id="IPR020811">
    <property type="entry name" value="Enolase_N"/>
</dbReference>
<feature type="active site" description="Proton acceptor" evidence="7">
    <location>
        <position position="319"/>
    </location>
</feature>
<feature type="binding site" evidence="9">
    <location>
        <position position="296"/>
    </location>
    <ligand>
        <name>Mg(2+)</name>
        <dbReference type="ChEBI" id="CHEBI:18420"/>
    </ligand>
</feature>
<dbReference type="SUPFAM" id="SSF51604">
    <property type="entry name" value="Enolase C-terminal domain-like"/>
    <property type="match status" value="1"/>
</dbReference>
<keyword evidence="6" id="KW-0456">Lyase</keyword>
<feature type="binding site" evidence="8">
    <location>
        <position position="137"/>
    </location>
    <ligand>
        <name>substrate</name>
    </ligand>
</feature>
<dbReference type="SUPFAM" id="SSF54826">
    <property type="entry name" value="Enolase N-terminal domain-like"/>
    <property type="match status" value="1"/>
</dbReference>
<evidence type="ECO:0000313" key="13">
    <source>
        <dbReference type="Proteomes" id="UP000763484"/>
    </source>
</evidence>
<dbReference type="SMART" id="SM01192">
    <property type="entry name" value="Enolase_C"/>
    <property type="match status" value="1"/>
</dbReference>
<feature type="active site" description="Proton donor" evidence="7">
    <location>
        <position position="189"/>
    </location>
</feature>
<dbReference type="Proteomes" id="UP000763484">
    <property type="component" value="Unassembled WGS sequence"/>
</dbReference>
<feature type="binding site" evidence="8">
    <location>
        <position position="370"/>
    </location>
    <ligand>
        <name>substrate</name>
    </ligand>
</feature>
<evidence type="ECO:0000256" key="6">
    <source>
        <dbReference type="ARBA" id="ARBA00023239"/>
    </source>
</evidence>
<reference evidence="12 13" key="1">
    <citation type="submission" date="2020-09" db="EMBL/GenBank/DDBJ databases">
        <title>Genomic characterization of a novel Parvarchaeota family in acid mine drainage sediments.</title>
        <authorList>
            <person name="Luo Z.-H."/>
        </authorList>
    </citation>
    <scope>NUCLEOTIDE SEQUENCE [LARGE SCALE GENOMIC DNA]</scope>
    <source>
        <strain evidence="12">TL1-5_bins.178</strain>
    </source>
</reference>
<feature type="binding site" evidence="8">
    <location>
        <position position="296"/>
    </location>
    <ligand>
        <name>substrate</name>
    </ligand>
</feature>
<evidence type="ECO:0000256" key="9">
    <source>
        <dbReference type="PIRSR" id="PIRSR001400-3"/>
    </source>
</evidence>
<feature type="domain" description="Enolase N-terminal" evidence="11">
    <location>
        <begin position="3"/>
        <end position="117"/>
    </location>
</feature>
<gene>
    <name evidence="12" type="ORF">IHE50_02010</name>
</gene>
<comment type="caution">
    <text evidence="12">The sequence shown here is derived from an EMBL/GenBank/DDBJ whole genome shotgun (WGS) entry which is preliminary data.</text>
</comment>
<comment type="pathway">
    <text evidence="1">Carbohydrate degradation; glycolysis; pyruvate from D-glyceraldehyde 3-phosphate: step 4/5.</text>
</comment>
<dbReference type="AlphaFoldDB" id="A0A8T3UUY5"/>
<dbReference type="GO" id="GO:0004634">
    <property type="term" value="F:phosphopyruvate hydratase activity"/>
    <property type="evidence" value="ECO:0007669"/>
    <property type="project" value="UniProtKB-EC"/>
</dbReference>
<evidence type="ECO:0000256" key="5">
    <source>
        <dbReference type="ARBA" id="ARBA00023152"/>
    </source>
</evidence>
<accession>A0A8T3UUY5</accession>
<dbReference type="PANTHER" id="PTHR11902:SF1">
    <property type="entry name" value="ENOLASE"/>
    <property type="match status" value="1"/>
</dbReference>
<dbReference type="InterPro" id="IPR036849">
    <property type="entry name" value="Enolase-like_C_sf"/>
</dbReference>
<dbReference type="Gene3D" id="3.20.20.120">
    <property type="entry name" value="Enolase-like C-terminal domain"/>
    <property type="match status" value="1"/>
</dbReference>